<dbReference type="InterPro" id="IPR010071">
    <property type="entry name" value="AA_adenyl_dom"/>
</dbReference>
<feature type="domain" description="Carrier" evidence="6">
    <location>
        <begin position="993"/>
        <end position="1069"/>
    </location>
</feature>
<dbReference type="GO" id="GO:0043041">
    <property type="term" value="P:amino acid activation for nonribosomal peptide biosynthetic process"/>
    <property type="evidence" value="ECO:0007669"/>
    <property type="project" value="TreeGrafter"/>
</dbReference>
<dbReference type="Pfam" id="PF00668">
    <property type="entry name" value="Condensation"/>
    <property type="match status" value="1"/>
</dbReference>
<accession>A0A917XLI6</accession>
<dbReference type="Gene3D" id="2.30.38.10">
    <property type="entry name" value="Luciferase, Domain 3"/>
    <property type="match status" value="1"/>
</dbReference>
<sequence length="1108" mass="117046">MTSAPAIPNRLRKRTVEKHQTPHSAGPPSVTPYQADLLSTASTDDPTPECLQVVCRFEGPVDLEALEAGWRFGADRHPGLRTAWTEGPQGWTAEVRPPSEGRPRALVEQLPPSGSGADPERALEEFLTADAARPFALGTGHPYRVSWLAGDGGHGTMVWSVHPAAVDEHGAATVLADVFGHYDAVTGVAATRAEATDPAAHATGPEAETDPGDPGDPEADRAYWTAYLAATEPQTQVGFARTGPKAPQDGSRRVSATLVLDAGLRDRLAAQAARTGVPRRLLLTAAWALVLSRTGAGGDVVLGETLRTRPEPAVGSTPGPYGPALAELPLYVPVPHRADLDDWVRALHEGGSARGLHWARPRPERPSDASAPARPCVVDHLPAPLESVAGGPGPRHWHVRRHRAAPLVLEIGADDAGLAVRLDGSADLFDRAGLDRALAWLRTVLDALPAGGRVGEVTLLDSAERESMVSEWNGTERPVETRPVHELVDRVADRERPAVGAGGAVLTYGELIGRSDRLAWHLAGLGVRRGDTVGVRLGRSPEVAVALLGVLKAGAAYLPLDPGLPPGRAEFMVSDSGVRVVLTDVASAGEATPGARTVVLDGADASAVAAAEPVDLPVVTGSDLAYVIYTSGSTGTPKGVAVEHRCLADFSRTQVRAFELVEADRALQIASLSFDVSVEEIFPTLLRGARLEIGPSLAKLAPEDLLALVEAAGITVLNLPTAYWHHLVRALDGGVPLPHTVRLVVIGGESVDLGLVGVWHELGVKARLMNGYGPTEATVTATMLEMHADDALRRPVIGRPLDNVRTYVLDATLQPVPVGVTGELHLGGPRVARGYAGQPGLTATRFVADPFTTPGAYMYRTGDLARWRDDGVLEFIGRADGQVKIRGFRVDTGEIEAALLTHPRVGQAVVTAPADREGTGRRLVGYVSGLDGGPAASDEDLRDWLATRLPAYMVPEVFVALAEFPVTVSGKLDRRALPEPASGRPRLAQAYVAPRTDTEKALAAVWAETLGWDRVGVHDSFFDLGGTSMLILTVRKRLKQATTFGDVSVADLFGHSTIAELADHLDGRSGPGTAPEPAGTSPRGEDRRRRLAALRGARAGEAQGKGMV</sequence>
<feature type="region of interest" description="Disordered" evidence="5">
    <location>
        <begin position="81"/>
        <end position="118"/>
    </location>
</feature>
<dbReference type="InterPro" id="IPR023213">
    <property type="entry name" value="CAT-like_dom_sf"/>
</dbReference>
<evidence type="ECO:0000256" key="3">
    <source>
        <dbReference type="ARBA" id="ARBA00022450"/>
    </source>
</evidence>
<dbReference type="GO" id="GO:0031177">
    <property type="term" value="F:phosphopantetheine binding"/>
    <property type="evidence" value="ECO:0007669"/>
    <property type="project" value="InterPro"/>
</dbReference>
<dbReference type="InterPro" id="IPR000873">
    <property type="entry name" value="AMP-dep_synth/lig_dom"/>
</dbReference>
<dbReference type="Pfam" id="PF00550">
    <property type="entry name" value="PP-binding"/>
    <property type="match status" value="1"/>
</dbReference>
<comment type="cofactor">
    <cofactor evidence="1">
        <name>pantetheine 4'-phosphate</name>
        <dbReference type="ChEBI" id="CHEBI:47942"/>
    </cofactor>
</comment>
<dbReference type="Pfam" id="PF13193">
    <property type="entry name" value="AMP-binding_C"/>
    <property type="match status" value="1"/>
</dbReference>
<dbReference type="GO" id="GO:0072330">
    <property type="term" value="P:monocarboxylic acid biosynthetic process"/>
    <property type="evidence" value="ECO:0007669"/>
    <property type="project" value="UniProtKB-ARBA"/>
</dbReference>
<dbReference type="InterPro" id="IPR020806">
    <property type="entry name" value="PKS_PP-bd"/>
</dbReference>
<dbReference type="InterPro" id="IPR009081">
    <property type="entry name" value="PP-bd_ACP"/>
</dbReference>
<dbReference type="InterPro" id="IPR036736">
    <property type="entry name" value="ACP-like_sf"/>
</dbReference>
<dbReference type="GO" id="GO:0044550">
    <property type="term" value="P:secondary metabolite biosynthetic process"/>
    <property type="evidence" value="ECO:0007669"/>
    <property type="project" value="TreeGrafter"/>
</dbReference>
<name>A0A917XLI6_9ACTN</name>
<keyword evidence="8" id="KW-1185">Reference proteome</keyword>
<dbReference type="PANTHER" id="PTHR45527">
    <property type="entry name" value="NONRIBOSOMAL PEPTIDE SYNTHETASE"/>
    <property type="match status" value="1"/>
</dbReference>
<evidence type="ECO:0000256" key="1">
    <source>
        <dbReference type="ARBA" id="ARBA00001957"/>
    </source>
</evidence>
<feature type="region of interest" description="Disordered" evidence="5">
    <location>
        <begin position="1"/>
        <end position="45"/>
    </location>
</feature>
<reference evidence="7" key="2">
    <citation type="submission" date="2020-09" db="EMBL/GenBank/DDBJ databases">
        <authorList>
            <person name="Sun Q."/>
            <person name="Zhou Y."/>
        </authorList>
    </citation>
    <scope>NUCLEOTIDE SEQUENCE</scope>
    <source>
        <strain evidence="7">CGMCC 4.7110</strain>
    </source>
</reference>
<comment type="similarity">
    <text evidence="2">Belongs to the ATP-dependent AMP-binding enzyme family.</text>
</comment>
<dbReference type="Proteomes" id="UP000653411">
    <property type="component" value="Unassembled WGS sequence"/>
</dbReference>
<dbReference type="Pfam" id="PF00501">
    <property type="entry name" value="AMP-binding"/>
    <property type="match status" value="1"/>
</dbReference>
<gene>
    <name evidence="7" type="ORF">GCM10011578_076070</name>
</gene>
<dbReference type="CDD" id="cd05930">
    <property type="entry name" value="A_NRPS"/>
    <property type="match status" value="1"/>
</dbReference>
<dbReference type="FunFam" id="1.10.1200.10:FF:000016">
    <property type="entry name" value="Non-ribosomal peptide synthase"/>
    <property type="match status" value="1"/>
</dbReference>
<organism evidence="7 8">
    <name type="scientific">Streptomyces fuscichromogenes</name>
    <dbReference type="NCBI Taxonomy" id="1324013"/>
    <lineage>
        <taxon>Bacteria</taxon>
        <taxon>Bacillati</taxon>
        <taxon>Actinomycetota</taxon>
        <taxon>Actinomycetes</taxon>
        <taxon>Kitasatosporales</taxon>
        <taxon>Streptomycetaceae</taxon>
        <taxon>Streptomyces</taxon>
    </lineage>
</organism>
<dbReference type="InterPro" id="IPR045851">
    <property type="entry name" value="AMP-bd_C_sf"/>
</dbReference>
<reference evidence="7" key="1">
    <citation type="journal article" date="2014" name="Int. J. Syst. Evol. Microbiol.">
        <title>Complete genome sequence of Corynebacterium casei LMG S-19264T (=DSM 44701T), isolated from a smear-ripened cheese.</title>
        <authorList>
            <consortium name="US DOE Joint Genome Institute (JGI-PGF)"/>
            <person name="Walter F."/>
            <person name="Albersmeier A."/>
            <person name="Kalinowski J."/>
            <person name="Ruckert C."/>
        </authorList>
    </citation>
    <scope>NUCLEOTIDE SEQUENCE</scope>
    <source>
        <strain evidence="7">CGMCC 4.7110</strain>
    </source>
</reference>
<dbReference type="SUPFAM" id="SSF52777">
    <property type="entry name" value="CoA-dependent acyltransferases"/>
    <property type="match status" value="2"/>
</dbReference>
<dbReference type="FunFam" id="3.40.50.12780:FF:000012">
    <property type="entry name" value="Non-ribosomal peptide synthetase"/>
    <property type="match status" value="1"/>
</dbReference>
<feature type="compositionally biased region" description="Low complexity" evidence="5">
    <location>
        <begin position="194"/>
        <end position="203"/>
    </location>
</feature>
<dbReference type="GO" id="GO:0003824">
    <property type="term" value="F:catalytic activity"/>
    <property type="evidence" value="ECO:0007669"/>
    <property type="project" value="InterPro"/>
</dbReference>
<dbReference type="SMART" id="SM00823">
    <property type="entry name" value="PKS_PP"/>
    <property type="match status" value="1"/>
</dbReference>
<keyword evidence="3" id="KW-0596">Phosphopantetheine</keyword>
<evidence type="ECO:0000256" key="2">
    <source>
        <dbReference type="ARBA" id="ARBA00006432"/>
    </source>
</evidence>
<feature type="compositionally biased region" description="Acidic residues" evidence="5">
    <location>
        <begin position="207"/>
        <end position="217"/>
    </location>
</feature>
<protein>
    <recommendedName>
        <fullName evidence="6">Carrier domain-containing protein</fullName>
    </recommendedName>
</protein>
<dbReference type="AlphaFoldDB" id="A0A917XLI6"/>
<evidence type="ECO:0000259" key="6">
    <source>
        <dbReference type="PROSITE" id="PS50075"/>
    </source>
</evidence>
<dbReference type="GO" id="GO:0005737">
    <property type="term" value="C:cytoplasm"/>
    <property type="evidence" value="ECO:0007669"/>
    <property type="project" value="TreeGrafter"/>
</dbReference>
<dbReference type="SUPFAM" id="SSF56801">
    <property type="entry name" value="Acetyl-CoA synthetase-like"/>
    <property type="match status" value="1"/>
</dbReference>
<evidence type="ECO:0000313" key="8">
    <source>
        <dbReference type="Proteomes" id="UP000653411"/>
    </source>
</evidence>
<keyword evidence="4" id="KW-0597">Phosphoprotein</keyword>
<proteinExistence type="inferred from homology"/>
<dbReference type="GO" id="GO:0017000">
    <property type="term" value="P:antibiotic biosynthetic process"/>
    <property type="evidence" value="ECO:0007669"/>
    <property type="project" value="UniProtKB-ARBA"/>
</dbReference>
<evidence type="ECO:0000256" key="4">
    <source>
        <dbReference type="ARBA" id="ARBA00022553"/>
    </source>
</evidence>
<dbReference type="GO" id="GO:0008610">
    <property type="term" value="P:lipid biosynthetic process"/>
    <property type="evidence" value="ECO:0007669"/>
    <property type="project" value="UniProtKB-ARBA"/>
</dbReference>
<evidence type="ECO:0000313" key="7">
    <source>
        <dbReference type="EMBL" id="GGN34813.1"/>
    </source>
</evidence>
<dbReference type="PROSITE" id="PS00455">
    <property type="entry name" value="AMP_BINDING"/>
    <property type="match status" value="1"/>
</dbReference>
<comment type="caution">
    <text evidence="7">The sequence shown here is derived from an EMBL/GenBank/DDBJ whole genome shotgun (WGS) entry which is preliminary data.</text>
</comment>
<dbReference type="SUPFAM" id="SSF47336">
    <property type="entry name" value="ACP-like"/>
    <property type="match status" value="1"/>
</dbReference>
<feature type="region of interest" description="Disordered" evidence="5">
    <location>
        <begin position="194"/>
        <end position="220"/>
    </location>
</feature>
<dbReference type="FunFam" id="2.30.38.10:FF:000001">
    <property type="entry name" value="Non-ribosomal peptide synthetase PvdI"/>
    <property type="match status" value="1"/>
</dbReference>
<dbReference type="Gene3D" id="3.30.559.30">
    <property type="entry name" value="Nonribosomal peptide synthetase, condensation domain"/>
    <property type="match status" value="1"/>
</dbReference>
<dbReference type="InterPro" id="IPR025110">
    <property type="entry name" value="AMP-bd_C"/>
</dbReference>
<dbReference type="PROSITE" id="PS50075">
    <property type="entry name" value="CARRIER"/>
    <property type="match status" value="1"/>
</dbReference>
<feature type="region of interest" description="Disordered" evidence="5">
    <location>
        <begin position="1064"/>
        <end position="1088"/>
    </location>
</feature>
<dbReference type="Gene3D" id="3.40.50.980">
    <property type="match status" value="2"/>
</dbReference>
<dbReference type="FunFam" id="3.40.50.980:FF:000001">
    <property type="entry name" value="Non-ribosomal peptide synthetase"/>
    <property type="match status" value="1"/>
</dbReference>
<dbReference type="Gene3D" id="3.30.559.10">
    <property type="entry name" value="Chloramphenicol acetyltransferase-like domain"/>
    <property type="match status" value="1"/>
</dbReference>
<dbReference type="Gene3D" id="1.10.1200.10">
    <property type="entry name" value="ACP-like"/>
    <property type="match status" value="1"/>
</dbReference>
<dbReference type="InterPro" id="IPR001242">
    <property type="entry name" value="Condensation_dom"/>
</dbReference>
<dbReference type="EMBL" id="BMML01000023">
    <property type="protein sequence ID" value="GGN34813.1"/>
    <property type="molecule type" value="Genomic_DNA"/>
</dbReference>
<evidence type="ECO:0000256" key="5">
    <source>
        <dbReference type="SAM" id="MobiDB-lite"/>
    </source>
</evidence>
<dbReference type="PANTHER" id="PTHR45527:SF1">
    <property type="entry name" value="FATTY ACID SYNTHASE"/>
    <property type="match status" value="1"/>
</dbReference>
<dbReference type="NCBIfam" id="TIGR01733">
    <property type="entry name" value="AA-adenyl-dom"/>
    <property type="match status" value="1"/>
</dbReference>
<dbReference type="Gene3D" id="3.30.300.30">
    <property type="match status" value="1"/>
</dbReference>
<dbReference type="InterPro" id="IPR020845">
    <property type="entry name" value="AMP-binding_CS"/>
</dbReference>